<comment type="caution">
    <text evidence="1">The sequence shown here is derived from an EMBL/GenBank/DDBJ whole genome shotgun (WGS) entry which is preliminary data.</text>
</comment>
<dbReference type="Proteomes" id="UP000266260">
    <property type="component" value="Unassembled WGS sequence"/>
</dbReference>
<dbReference type="AlphaFoldDB" id="A0A398DFA5"/>
<dbReference type="EMBL" id="QXIU01000057">
    <property type="protein sequence ID" value="RIE14122.1"/>
    <property type="molecule type" value="Genomic_DNA"/>
</dbReference>
<dbReference type="EMBL" id="QXIT01000041">
    <property type="protein sequence ID" value="RIE09764.1"/>
    <property type="molecule type" value="Genomic_DNA"/>
</dbReference>
<gene>
    <name evidence="2" type="ORF">SMC5_02205</name>
    <name evidence="1" type="ORF">SMC6_02280</name>
</gene>
<reference evidence="3 4" key="1">
    <citation type="submission" date="2018-09" db="EMBL/GenBank/DDBJ databases">
        <title>Discovery and Ecogenomic Context for Candidatus Cryosericales, a Global Caldiserica Order Active in Thawing Permafrost.</title>
        <authorList>
            <person name="Martinez M.A."/>
            <person name="Woodcroft B.J."/>
            <person name="Ignacio Espinoza J.C."/>
            <person name="Zayed A."/>
            <person name="Singleton C.M."/>
            <person name="Boyd J."/>
            <person name="Li Y.-F."/>
            <person name="Purvine S."/>
            <person name="Maughan H."/>
            <person name="Hodgkins S.B."/>
            <person name="Anderson D."/>
            <person name="Sederholm M."/>
            <person name="Temperton B."/>
            <person name="Saleska S.R."/>
            <person name="Tyson G.W."/>
            <person name="Rich V.I."/>
        </authorList>
    </citation>
    <scope>NUCLEOTIDE SEQUENCE [LARGE SCALE GENOMIC DNA]</scope>
    <source>
        <strain evidence="2 4">SMC5</strain>
        <strain evidence="1 3">SMC6</strain>
    </source>
</reference>
<name>A0A398DFA5_9BACT</name>
<protein>
    <submittedName>
        <fullName evidence="1">Uncharacterized protein</fullName>
    </submittedName>
</protein>
<dbReference type="Proteomes" id="UP000266489">
    <property type="component" value="Unassembled WGS sequence"/>
</dbReference>
<proteinExistence type="predicted"/>
<organism evidence="1 3">
    <name type="scientific">Candidatus Cryosericum odellii</name>
    <dbReference type="NCBI Taxonomy" id="2290917"/>
    <lineage>
        <taxon>Bacteria</taxon>
        <taxon>Pseudomonadati</taxon>
        <taxon>Caldisericota/Cryosericota group</taxon>
        <taxon>Candidatus Cryosericota</taxon>
        <taxon>Candidatus Cryosericia</taxon>
        <taxon>Candidatus Cryosericales</taxon>
        <taxon>Candidatus Cryosericaceae</taxon>
        <taxon>Candidatus Cryosericum</taxon>
    </lineage>
</organism>
<keyword evidence="3" id="KW-1185">Reference proteome</keyword>
<accession>A0A398DF31</accession>
<evidence type="ECO:0000313" key="4">
    <source>
        <dbReference type="Proteomes" id="UP000266489"/>
    </source>
</evidence>
<evidence type="ECO:0000313" key="1">
    <source>
        <dbReference type="EMBL" id="RIE09764.1"/>
    </source>
</evidence>
<evidence type="ECO:0000313" key="3">
    <source>
        <dbReference type="Proteomes" id="UP000266260"/>
    </source>
</evidence>
<sequence>MGEALLGGLENPRPVLNSVHAADVMSRCAVVDVNEDSAHTMTLVFLIKEEYEKNTSYAEGLVDYRAAGLLVSGCKRGKEQLEQQVKRS</sequence>
<accession>A0A398DFA5</accession>
<evidence type="ECO:0000313" key="2">
    <source>
        <dbReference type="EMBL" id="RIE14122.1"/>
    </source>
</evidence>